<organism evidence="3 4">
    <name type="scientific">Bifidobacterium cuniculi</name>
    <dbReference type="NCBI Taxonomy" id="1688"/>
    <lineage>
        <taxon>Bacteria</taxon>
        <taxon>Bacillati</taxon>
        <taxon>Actinomycetota</taxon>
        <taxon>Actinomycetes</taxon>
        <taxon>Bifidobacteriales</taxon>
        <taxon>Bifidobacteriaceae</taxon>
        <taxon>Bifidobacterium</taxon>
    </lineage>
</organism>
<dbReference type="InterPro" id="IPR039052">
    <property type="entry name" value="Antitox_PemI-like"/>
</dbReference>
<dbReference type="InterPro" id="IPR037914">
    <property type="entry name" value="SpoVT-AbrB_sf"/>
</dbReference>
<keyword evidence="4" id="KW-1185">Reference proteome</keyword>
<protein>
    <submittedName>
        <fullName evidence="3">PemI-like protein</fullName>
    </submittedName>
</protein>
<dbReference type="OrthoDB" id="9795766at2"/>
<dbReference type="PANTHER" id="PTHR40516:SF1">
    <property type="entry name" value="ANTITOXIN CHPS-RELATED"/>
    <property type="match status" value="1"/>
</dbReference>
<evidence type="ECO:0000313" key="4">
    <source>
        <dbReference type="Proteomes" id="UP000029067"/>
    </source>
</evidence>
<dbReference type="AlphaFoldDB" id="A0A087AWP0"/>
<dbReference type="GO" id="GO:0003677">
    <property type="term" value="F:DNA binding"/>
    <property type="evidence" value="ECO:0007669"/>
    <property type="project" value="UniProtKB-UniRule"/>
</dbReference>
<dbReference type="Pfam" id="PF04014">
    <property type="entry name" value="MazE_antitoxin"/>
    <property type="match status" value="1"/>
</dbReference>
<dbReference type="RefSeq" id="WP_051920858.1">
    <property type="nucleotide sequence ID" value="NZ_JGYV01000009.1"/>
</dbReference>
<reference evidence="3 4" key="1">
    <citation type="submission" date="2014-03" db="EMBL/GenBank/DDBJ databases">
        <title>Genomics of Bifidobacteria.</title>
        <authorList>
            <person name="Ventura M."/>
            <person name="Milani C."/>
            <person name="Lugli G.A."/>
        </authorList>
    </citation>
    <scope>NUCLEOTIDE SEQUENCE [LARGE SCALE GENOMIC DNA]</scope>
    <source>
        <strain evidence="3 4">LMG 10738</strain>
    </source>
</reference>
<evidence type="ECO:0000259" key="2">
    <source>
        <dbReference type="PROSITE" id="PS51740"/>
    </source>
</evidence>
<dbReference type="EMBL" id="JGYV01000009">
    <property type="protein sequence ID" value="KFI63190.1"/>
    <property type="molecule type" value="Genomic_DNA"/>
</dbReference>
<dbReference type="SUPFAM" id="SSF89447">
    <property type="entry name" value="AbrB/MazE/MraZ-like"/>
    <property type="match status" value="1"/>
</dbReference>
<accession>A0A087AWP0</accession>
<dbReference type="PANTHER" id="PTHR40516">
    <property type="entry name" value="ANTITOXIN CHPS-RELATED"/>
    <property type="match status" value="1"/>
</dbReference>
<feature type="domain" description="SpoVT-AbrB" evidence="2">
    <location>
        <begin position="5"/>
        <end position="50"/>
    </location>
</feature>
<gene>
    <name evidence="3" type="ORF">BCUN_1116</name>
</gene>
<sequence length="89" mass="9494">MASHAVVAQWGNSEAIRIPKGIREELGLHAGDTVSLEVSDGSLVVTPLASGRRVGRFDVPDIGALFLEYDGSYQPQEDAFAAPVGREEL</sequence>
<dbReference type="Proteomes" id="UP000029067">
    <property type="component" value="Unassembled WGS sequence"/>
</dbReference>
<proteinExistence type="predicted"/>
<dbReference type="eggNOG" id="COG2336">
    <property type="taxonomic scope" value="Bacteria"/>
</dbReference>
<dbReference type="PROSITE" id="PS51740">
    <property type="entry name" value="SPOVT_ABRB"/>
    <property type="match status" value="1"/>
</dbReference>
<dbReference type="STRING" id="1688.BCUN_1116"/>
<name>A0A087AWP0_9BIFI</name>
<evidence type="ECO:0000256" key="1">
    <source>
        <dbReference type="PROSITE-ProRule" id="PRU01076"/>
    </source>
</evidence>
<dbReference type="GO" id="GO:0097351">
    <property type="term" value="F:toxin sequestering activity"/>
    <property type="evidence" value="ECO:0007669"/>
    <property type="project" value="InterPro"/>
</dbReference>
<dbReference type="NCBIfam" id="TIGR01439">
    <property type="entry name" value="lp_hng_hel_AbrB"/>
    <property type="match status" value="1"/>
</dbReference>
<keyword evidence="1" id="KW-0238">DNA-binding</keyword>
<dbReference type="InterPro" id="IPR007159">
    <property type="entry name" value="SpoVT-AbrB_dom"/>
</dbReference>
<dbReference type="SMART" id="SM00966">
    <property type="entry name" value="SpoVT_AbrB"/>
    <property type="match status" value="1"/>
</dbReference>
<dbReference type="Gene3D" id="2.10.260.10">
    <property type="match status" value="1"/>
</dbReference>
<evidence type="ECO:0000313" key="3">
    <source>
        <dbReference type="EMBL" id="KFI63190.1"/>
    </source>
</evidence>
<comment type="caution">
    <text evidence="3">The sequence shown here is derived from an EMBL/GenBank/DDBJ whole genome shotgun (WGS) entry which is preliminary data.</text>
</comment>